<dbReference type="GeneID" id="14911459"/>
<keyword evidence="1" id="KW-1133">Transmembrane helix</keyword>
<feature type="transmembrane region" description="Helical" evidence="1">
    <location>
        <begin position="65"/>
        <end position="85"/>
    </location>
</feature>
<evidence type="ECO:0000256" key="1">
    <source>
        <dbReference type="SAM" id="Phobius"/>
    </source>
</evidence>
<organism evidence="2 3">
    <name type="scientific">Acanthamoeba castellanii (strain ATCC 30010 / Neff)</name>
    <dbReference type="NCBI Taxonomy" id="1257118"/>
    <lineage>
        <taxon>Eukaryota</taxon>
        <taxon>Amoebozoa</taxon>
        <taxon>Discosea</taxon>
        <taxon>Longamoebia</taxon>
        <taxon>Centramoebida</taxon>
        <taxon>Acanthamoebidae</taxon>
        <taxon>Acanthamoeba</taxon>
    </lineage>
</organism>
<keyword evidence="3" id="KW-1185">Reference proteome</keyword>
<evidence type="ECO:0008006" key="4">
    <source>
        <dbReference type="Google" id="ProtNLM"/>
    </source>
</evidence>
<reference evidence="2 3" key="1">
    <citation type="journal article" date="2013" name="Genome Biol.">
        <title>Genome of Acanthamoeba castellanii highlights extensive lateral gene transfer and early evolution of tyrosine kinase signaling.</title>
        <authorList>
            <person name="Clarke M."/>
            <person name="Lohan A.J."/>
            <person name="Liu B."/>
            <person name="Lagkouvardos I."/>
            <person name="Roy S."/>
            <person name="Zafar N."/>
            <person name="Bertelli C."/>
            <person name="Schilde C."/>
            <person name="Kianianmomeni A."/>
            <person name="Burglin T.R."/>
            <person name="Frech C."/>
            <person name="Turcotte B."/>
            <person name="Kopec K.O."/>
            <person name="Synnott J.M."/>
            <person name="Choo C."/>
            <person name="Paponov I."/>
            <person name="Finkler A."/>
            <person name="Soon Heng Tan C."/>
            <person name="Hutchins A.P."/>
            <person name="Weinmeier T."/>
            <person name="Rattei T."/>
            <person name="Chu J.S."/>
            <person name="Gimenez G."/>
            <person name="Irimia M."/>
            <person name="Rigden D.J."/>
            <person name="Fitzpatrick D.A."/>
            <person name="Lorenzo-Morales J."/>
            <person name="Bateman A."/>
            <person name="Chiu C.H."/>
            <person name="Tang P."/>
            <person name="Hegemann P."/>
            <person name="Fromm H."/>
            <person name="Raoult D."/>
            <person name="Greub G."/>
            <person name="Miranda-Saavedra D."/>
            <person name="Chen N."/>
            <person name="Nash P."/>
            <person name="Ginger M.L."/>
            <person name="Horn M."/>
            <person name="Schaap P."/>
            <person name="Caler L."/>
            <person name="Loftus B."/>
        </authorList>
    </citation>
    <scope>NUCLEOTIDE SEQUENCE [LARGE SCALE GENOMIC DNA]</scope>
    <source>
        <strain evidence="2 3">Neff</strain>
    </source>
</reference>
<feature type="transmembrane region" description="Helical" evidence="1">
    <location>
        <begin position="261"/>
        <end position="283"/>
    </location>
</feature>
<dbReference type="RefSeq" id="XP_004333040.1">
    <property type="nucleotide sequence ID" value="XM_004332992.1"/>
</dbReference>
<name>L8GD96_ACACF</name>
<feature type="transmembrane region" description="Helical" evidence="1">
    <location>
        <begin position="163"/>
        <end position="183"/>
    </location>
</feature>
<dbReference type="KEGG" id="acan:ACA1_048160"/>
<dbReference type="AlphaFoldDB" id="L8GD96"/>
<feature type="transmembrane region" description="Helical" evidence="1">
    <location>
        <begin position="189"/>
        <end position="215"/>
    </location>
</feature>
<proteinExistence type="predicted"/>
<dbReference type="OrthoDB" id="2162024at2759"/>
<dbReference type="EMBL" id="KB008164">
    <property type="protein sequence ID" value="ELR11027.1"/>
    <property type="molecule type" value="Genomic_DNA"/>
</dbReference>
<dbReference type="OMA" id="IWTAVSQ"/>
<accession>L8GD96</accession>
<evidence type="ECO:0000313" key="2">
    <source>
        <dbReference type="EMBL" id="ELR11027.1"/>
    </source>
</evidence>
<dbReference type="Proteomes" id="UP000011083">
    <property type="component" value="Unassembled WGS sequence"/>
</dbReference>
<feature type="transmembrane region" description="Helical" evidence="1">
    <location>
        <begin position="97"/>
        <end position="117"/>
    </location>
</feature>
<evidence type="ECO:0000313" key="3">
    <source>
        <dbReference type="Proteomes" id="UP000011083"/>
    </source>
</evidence>
<dbReference type="VEuPathDB" id="AmoebaDB:ACA1_048160"/>
<keyword evidence="1" id="KW-0812">Transmembrane</keyword>
<feature type="transmembrane region" description="Helical" evidence="1">
    <location>
        <begin position="227"/>
        <end position="249"/>
    </location>
</feature>
<sequence length="311" mass="35264">MSLILGADLPSCPSSWHFVDYPSVTFTYAAIAAAALVFALVAGIKYNSVKVFNRSIRTENISNTLWILFYIFISLRATVNTLRYALADGSEETLDNYLIYSGLVIHGLTGFCLTLALNHQHKFRSTSPNAQPGPVGGKAGPNDPDPLLSKYGWLKKSVGWAELLYFALFLLYLAFVLVMIIRRDEDDEWVWVAVFLSVFGLQRVPVIVLVFLIALGKRDTPDGPTAWAKAYLVVGVFFSLTNDMPVHIWAELFPSECTFVFASWVDLIHVFYLPTLVCFFLFIRSEYLRNMEECIWTTVSQIQDTFDFRRF</sequence>
<gene>
    <name evidence="2" type="ORF">ACA1_048160</name>
</gene>
<protein>
    <recommendedName>
        <fullName evidence="4">Transmembrane protein</fullName>
    </recommendedName>
</protein>
<feature type="transmembrane region" description="Helical" evidence="1">
    <location>
        <begin position="25"/>
        <end position="44"/>
    </location>
</feature>
<keyword evidence="1" id="KW-0472">Membrane</keyword>